<reference evidence="2 3" key="1">
    <citation type="submission" date="2014-08" db="EMBL/GenBank/DDBJ databases">
        <authorList>
            <person name="Wibberg D."/>
        </authorList>
    </citation>
    <scope>NUCLEOTIDE SEQUENCE [LARGE SCALE GENOMIC DNA]</scope>
    <source>
        <strain evidence="3">ING2-E5B</strain>
    </source>
</reference>
<gene>
    <name evidence="2" type="ORF">ING2E5B_2424</name>
</gene>
<organism evidence="2 3">
    <name type="scientific">Fermentimonas caenicola</name>
    <dbReference type="NCBI Taxonomy" id="1562970"/>
    <lineage>
        <taxon>Bacteria</taxon>
        <taxon>Pseudomonadati</taxon>
        <taxon>Bacteroidota</taxon>
        <taxon>Bacteroidia</taxon>
        <taxon>Bacteroidales</taxon>
        <taxon>Dysgonomonadaceae</taxon>
        <taxon>Fermentimonas</taxon>
    </lineage>
</organism>
<dbReference type="STRING" id="1562970.ING2E5B_2424"/>
<evidence type="ECO:0000313" key="2">
    <source>
        <dbReference type="EMBL" id="CEA17149.1"/>
    </source>
</evidence>
<protein>
    <submittedName>
        <fullName evidence="2">Putative secreted protein</fullName>
    </submittedName>
</protein>
<dbReference type="HOGENOM" id="CLU_418415_0_0_10"/>
<dbReference type="KEGG" id="pbt:ING2E5B_2424"/>
<name>A0A098C2K6_9BACT</name>
<keyword evidence="1" id="KW-0732">Signal</keyword>
<dbReference type="AlphaFoldDB" id="A0A098C2K6"/>
<dbReference type="Proteomes" id="UP000032417">
    <property type="component" value="Chromosome 1"/>
</dbReference>
<keyword evidence="3" id="KW-1185">Reference proteome</keyword>
<evidence type="ECO:0000256" key="1">
    <source>
        <dbReference type="SAM" id="SignalP"/>
    </source>
</evidence>
<dbReference type="PROSITE" id="PS51257">
    <property type="entry name" value="PROKAR_LIPOPROTEIN"/>
    <property type="match status" value="1"/>
</dbReference>
<evidence type="ECO:0000313" key="3">
    <source>
        <dbReference type="Proteomes" id="UP000032417"/>
    </source>
</evidence>
<feature type="signal peptide" evidence="1">
    <location>
        <begin position="1"/>
        <end position="22"/>
    </location>
</feature>
<dbReference type="EMBL" id="LN515532">
    <property type="protein sequence ID" value="CEA17149.1"/>
    <property type="molecule type" value="Genomic_DNA"/>
</dbReference>
<accession>A0A098C2K6</accession>
<dbReference type="OrthoDB" id="1061924at2"/>
<proteinExistence type="predicted"/>
<sequence>MKINRLIKAFSLLLVVAFTACSDFEDTELLSPEKPAGNQGVFFPTTNVTAHELEPTDPTQITVKVSRTVSSGAASIPLVVVTNDEGVFNVPATANFADGETETDIVVTFPDADEGITYKLVLAVEGDQSVDPYGEGAVSVATQVTRIKWEAISTPMIYVDGTFSALFGVSPYPMYVYAEKAVISTAVRYRFKNAYKVPSAFDSNGDAIPDADGVFDGYPFNDPGDFDESKDYVTIIEIDDPKGLSGSVYMYPHEIGVNWSYGMISIGSNGAKRGALSNGKITFPADAMFFSMAGYDGGAKYTPASPTLIYLTKEAFIKDNMRIVDFNDVEYVDIEGELGEFESLAYGETWTKTISQAIDIDSTNEASEYKNLFYLADLYAEGYGLAFYYDKTSGKVTIPESQKIGTKVFGQDLYVSQSDNNESSVVVNYKGTSIYTFGLTFHFSDGTIVGDFAETFYYSEEALTYTKEDFLGEFTLIGGSAPADVEIAEESPNSFVITGISRAEEVVAEFSPEDQTLSITPQELADVTLGEGEDAVTYNAVWYTQTPGGLSASAALEFEFDLRGNLIVSESSVGTGFRIIGYNVEDEDDAGYLNTNLNPAFIPVVADAEELELQSSVSLRSANKSGANFSIQGKISKDKKRNISRAF</sequence>
<feature type="chain" id="PRO_5001933452" evidence="1">
    <location>
        <begin position="23"/>
        <end position="647"/>
    </location>
</feature>